<dbReference type="SUPFAM" id="SSF47148">
    <property type="entry name" value="Diol dehydratase, gamma subunit"/>
    <property type="match status" value="1"/>
</dbReference>
<dbReference type="InterPro" id="IPR003207">
    <property type="entry name" value="Ppandiol/glycerol_DeHydtase_su"/>
</dbReference>
<dbReference type="PIRSF" id="PIRSF018505">
    <property type="entry name" value="Prpndl_dhdrts_sm"/>
    <property type="match status" value="1"/>
</dbReference>
<feature type="region of interest" description="Disordered" evidence="2">
    <location>
        <begin position="18"/>
        <end position="46"/>
    </location>
</feature>
<sequence length="176" mass="20647">MIQEQRIEEIVREVLKSMTDNEAQEKTMEHPKRKIKEKPNIDAKRDYPLATKRPDLIKTPTNKSLDEITIKGILNGNIRPTDVRISKETLQLQAKIAESVGRDAFARNLKRAAELIEIPDERILEIYNALRPYRSTKEELMEIADELEEKYDAKINSQFIREAAEIYEKRNRLKKE</sequence>
<dbReference type="Gene3D" id="1.10.1510.20">
    <property type="entry name" value="Propanediol/glycerol dehydratase, small subunit"/>
    <property type="match status" value="1"/>
</dbReference>
<protein>
    <submittedName>
        <fullName evidence="3">Propanediol dehydratase</fullName>
    </submittedName>
</protein>
<dbReference type="InterPro" id="IPR036091">
    <property type="entry name" value="Prodiol/glycerol_DeHase__sf_su"/>
</dbReference>
<accession>A0A419T5M2</accession>
<dbReference type="OrthoDB" id="3732589at2"/>
<evidence type="ECO:0000313" key="4">
    <source>
        <dbReference type="Proteomes" id="UP000284177"/>
    </source>
</evidence>
<name>A0A419T5M2_9FIRM</name>
<proteinExistence type="predicted"/>
<dbReference type="Proteomes" id="UP000284177">
    <property type="component" value="Unassembled WGS sequence"/>
</dbReference>
<keyword evidence="4" id="KW-1185">Reference proteome</keyword>
<evidence type="ECO:0000313" key="3">
    <source>
        <dbReference type="EMBL" id="RKD32752.1"/>
    </source>
</evidence>
<keyword evidence="1" id="KW-0175">Coiled coil</keyword>
<comment type="caution">
    <text evidence="3">The sequence shown here is derived from an EMBL/GenBank/DDBJ whole genome shotgun (WGS) entry which is preliminary data.</text>
</comment>
<dbReference type="Pfam" id="PF02287">
    <property type="entry name" value="Dehydratase_SU"/>
    <property type="match status" value="1"/>
</dbReference>
<feature type="compositionally biased region" description="Basic and acidic residues" evidence="2">
    <location>
        <begin position="37"/>
        <end position="46"/>
    </location>
</feature>
<dbReference type="EMBL" id="MCIB01000009">
    <property type="protein sequence ID" value="RKD32752.1"/>
    <property type="molecule type" value="Genomic_DNA"/>
</dbReference>
<evidence type="ECO:0000256" key="2">
    <source>
        <dbReference type="SAM" id="MobiDB-lite"/>
    </source>
</evidence>
<evidence type="ECO:0000256" key="1">
    <source>
        <dbReference type="SAM" id="Coils"/>
    </source>
</evidence>
<organism evidence="3 4">
    <name type="scientific">Thermohalobacter berrensis</name>
    <dbReference type="NCBI Taxonomy" id="99594"/>
    <lineage>
        <taxon>Bacteria</taxon>
        <taxon>Bacillati</taxon>
        <taxon>Bacillota</taxon>
        <taxon>Tissierellia</taxon>
        <taxon>Tissierellales</taxon>
        <taxon>Thermohalobacteraceae</taxon>
        <taxon>Thermohalobacter</taxon>
    </lineage>
</organism>
<dbReference type="RefSeq" id="WP_120168282.1">
    <property type="nucleotide sequence ID" value="NZ_MCIB01000009.1"/>
</dbReference>
<dbReference type="NCBIfam" id="NF011972">
    <property type="entry name" value="PRK15443.1-3"/>
    <property type="match status" value="1"/>
</dbReference>
<dbReference type="AlphaFoldDB" id="A0A419T5M2"/>
<feature type="coiled-coil region" evidence="1">
    <location>
        <begin position="137"/>
        <end position="176"/>
    </location>
</feature>
<gene>
    <name evidence="3" type="primary">pduE</name>
    <name evidence="3" type="ORF">BET03_10490</name>
</gene>
<reference evidence="3 4" key="1">
    <citation type="submission" date="2016-08" db="EMBL/GenBank/DDBJ databases">
        <title>Novel Firmicutes and Novel Genomes.</title>
        <authorList>
            <person name="Poppleton D.I."/>
            <person name="Gribaldo S."/>
        </authorList>
    </citation>
    <scope>NUCLEOTIDE SEQUENCE [LARGE SCALE GENOMIC DNA]</scope>
    <source>
        <strain evidence="3 4">CTT3</strain>
    </source>
</reference>